<dbReference type="EnsemblMetazoa" id="ASIC005713-RA">
    <property type="protein sequence ID" value="ASIC005713-PA"/>
    <property type="gene ID" value="ASIC005713"/>
</dbReference>
<name>A0A084VK64_ANOSI</name>
<reference evidence="2" key="2">
    <citation type="submission" date="2020-05" db="UniProtKB">
        <authorList>
            <consortium name="EnsemblMetazoa"/>
        </authorList>
    </citation>
    <scope>IDENTIFICATION</scope>
</reference>
<organism evidence="1">
    <name type="scientific">Anopheles sinensis</name>
    <name type="common">Mosquito</name>
    <dbReference type="NCBI Taxonomy" id="74873"/>
    <lineage>
        <taxon>Eukaryota</taxon>
        <taxon>Metazoa</taxon>
        <taxon>Ecdysozoa</taxon>
        <taxon>Arthropoda</taxon>
        <taxon>Hexapoda</taxon>
        <taxon>Insecta</taxon>
        <taxon>Pterygota</taxon>
        <taxon>Neoptera</taxon>
        <taxon>Endopterygota</taxon>
        <taxon>Diptera</taxon>
        <taxon>Nematocera</taxon>
        <taxon>Culicoidea</taxon>
        <taxon>Culicidae</taxon>
        <taxon>Anophelinae</taxon>
        <taxon>Anopheles</taxon>
    </lineage>
</organism>
<protein>
    <submittedName>
        <fullName evidence="1 2">UDP-glycosyltransferase 75D1-like protein</fullName>
    </submittedName>
</protein>
<sequence length="151" mass="16248">MHLVTFGGLLGRNESYGRAYTALLGCISDAVRANGSWIHAHHHYERATTPSRTPEAQSESVIRLEGASEREIPAGGRDAARIPVRPFPSFPIDREVRHNVADHDDRHVHALSSSTDGMGSLTHSFIILSLTPSLSHPPRVSGGIGGPVSCL</sequence>
<proteinExistence type="predicted"/>
<reference evidence="1 3" key="1">
    <citation type="journal article" date="2014" name="BMC Genomics">
        <title>Genome sequence of Anopheles sinensis provides insight into genetics basis of mosquito competence for malaria parasites.</title>
        <authorList>
            <person name="Zhou D."/>
            <person name="Zhang D."/>
            <person name="Ding G."/>
            <person name="Shi L."/>
            <person name="Hou Q."/>
            <person name="Ye Y."/>
            <person name="Xu Y."/>
            <person name="Zhou H."/>
            <person name="Xiong C."/>
            <person name="Li S."/>
            <person name="Yu J."/>
            <person name="Hong S."/>
            <person name="Yu X."/>
            <person name="Zou P."/>
            <person name="Chen C."/>
            <person name="Chang X."/>
            <person name="Wang W."/>
            <person name="Lv Y."/>
            <person name="Sun Y."/>
            <person name="Ma L."/>
            <person name="Shen B."/>
            <person name="Zhu C."/>
        </authorList>
    </citation>
    <scope>NUCLEOTIDE SEQUENCE [LARGE SCALE GENOMIC DNA]</scope>
</reference>
<dbReference type="AlphaFoldDB" id="A0A084VK64"/>
<dbReference type="EMBL" id="KE524943">
    <property type="protein sequence ID" value="KFB38358.1"/>
    <property type="molecule type" value="Genomic_DNA"/>
</dbReference>
<evidence type="ECO:0000313" key="3">
    <source>
        <dbReference type="Proteomes" id="UP000030765"/>
    </source>
</evidence>
<dbReference type="GO" id="GO:0016740">
    <property type="term" value="F:transferase activity"/>
    <property type="evidence" value="ECO:0007669"/>
    <property type="project" value="UniProtKB-KW"/>
</dbReference>
<keyword evidence="3" id="KW-1185">Reference proteome</keyword>
<keyword evidence="1" id="KW-0808">Transferase</keyword>
<accession>A0A084VK64</accession>
<dbReference type="VEuPathDB" id="VectorBase:ASIC005713"/>
<evidence type="ECO:0000313" key="1">
    <source>
        <dbReference type="EMBL" id="KFB38358.1"/>
    </source>
</evidence>
<gene>
    <name evidence="1" type="ORF">ZHAS_00005713</name>
</gene>
<dbReference type="Proteomes" id="UP000030765">
    <property type="component" value="Unassembled WGS sequence"/>
</dbReference>
<dbReference type="EMBL" id="ATLV01014116">
    <property type="status" value="NOT_ANNOTATED_CDS"/>
    <property type="molecule type" value="Genomic_DNA"/>
</dbReference>
<evidence type="ECO:0000313" key="2">
    <source>
        <dbReference type="EnsemblMetazoa" id="ASIC005713-PA"/>
    </source>
</evidence>